<dbReference type="SMART" id="SM00363">
    <property type="entry name" value="S4"/>
    <property type="match status" value="1"/>
</dbReference>
<dbReference type="CDD" id="cd00165">
    <property type="entry name" value="S4"/>
    <property type="match status" value="1"/>
</dbReference>
<dbReference type="InterPro" id="IPR040591">
    <property type="entry name" value="RqcP2_RBD"/>
</dbReference>
<dbReference type="Gene3D" id="3.30.1370.160">
    <property type="match status" value="1"/>
</dbReference>
<dbReference type="Pfam" id="PF21278">
    <property type="entry name" value="YlmH_1st"/>
    <property type="match status" value="1"/>
</dbReference>
<dbReference type="GO" id="GO:0003723">
    <property type="term" value="F:RNA binding"/>
    <property type="evidence" value="ECO:0007669"/>
    <property type="project" value="UniProtKB-KW"/>
</dbReference>
<dbReference type="OrthoDB" id="9812787at2"/>
<dbReference type="STRING" id="1459.AF332_21770"/>
<dbReference type="Pfam" id="PF01479">
    <property type="entry name" value="S4"/>
    <property type="match status" value="1"/>
</dbReference>
<dbReference type="EMBL" id="LGUF01000007">
    <property type="protein sequence ID" value="KON89169.1"/>
    <property type="molecule type" value="Genomic_DNA"/>
</dbReference>
<dbReference type="PROSITE" id="PS50889">
    <property type="entry name" value="S4"/>
    <property type="match status" value="1"/>
</dbReference>
<dbReference type="InterPro" id="IPR002942">
    <property type="entry name" value="S4_RNA-bd"/>
</dbReference>
<gene>
    <name evidence="3" type="ORF">AF332_21770</name>
</gene>
<evidence type="ECO:0000313" key="3">
    <source>
        <dbReference type="EMBL" id="KON89169.1"/>
    </source>
</evidence>
<dbReference type="RefSeq" id="WP_053436547.1">
    <property type="nucleotide sequence ID" value="NZ_LGUF01000007.1"/>
</dbReference>
<keyword evidence="1" id="KW-0694">RNA-binding</keyword>
<dbReference type="InterPro" id="IPR048443">
    <property type="entry name" value="RqcP2_N"/>
</dbReference>
<organism evidence="3 4">
    <name type="scientific">Sporosarcina globispora</name>
    <name type="common">Bacillus globisporus</name>
    <dbReference type="NCBI Taxonomy" id="1459"/>
    <lineage>
        <taxon>Bacteria</taxon>
        <taxon>Bacillati</taxon>
        <taxon>Bacillota</taxon>
        <taxon>Bacilli</taxon>
        <taxon>Bacillales</taxon>
        <taxon>Caryophanaceae</taxon>
        <taxon>Sporosarcina</taxon>
    </lineage>
</organism>
<evidence type="ECO:0000256" key="1">
    <source>
        <dbReference type="PROSITE-ProRule" id="PRU00182"/>
    </source>
</evidence>
<feature type="domain" description="RNA-binding S4" evidence="2">
    <location>
        <begin position="181"/>
        <end position="243"/>
    </location>
</feature>
<comment type="caution">
    <text evidence="3">The sequence shown here is derived from an EMBL/GenBank/DDBJ whole genome shotgun (WGS) entry which is preliminary data.</text>
</comment>
<reference evidence="4" key="1">
    <citation type="submission" date="2015-07" db="EMBL/GenBank/DDBJ databases">
        <title>Fjat-10036 dsm4.</title>
        <authorList>
            <person name="Liu B."/>
            <person name="Wang J."/>
            <person name="Zhu Y."/>
            <person name="Liu G."/>
            <person name="Chen Q."/>
            <person name="Chen Z."/>
            <person name="Lan J."/>
            <person name="Che J."/>
            <person name="Ge C."/>
            <person name="Shi H."/>
            <person name="Pan Z."/>
            <person name="Liu X."/>
        </authorList>
    </citation>
    <scope>NUCLEOTIDE SEQUENCE [LARGE SCALE GENOMIC DNA]</scope>
    <source>
        <strain evidence="4">DSM 4</strain>
    </source>
</reference>
<accession>A0A0M0GH46</accession>
<evidence type="ECO:0000313" key="4">
    <source>
        <dbReference type="Proteomes" id="UP000037109"/>
    </source>
</evidence>
<keyword evidence="4" id="KW-1185">Reference proteome</keyword>
<dbReference type="PATRIC" id="fig|1459.3.peg.4798"/>
<dbReference type="Pfam" id="PF17774">
    <property type="entry name" value="YlmH_RBD"/>
    <property type="match status" value="1"/>
</dbReference>
<dbReference type="SUPFAM" id="SSF55174">
    <property type="entry name" value="Alpha-L RNA-binding motif"/>
    <property type="match status" value="1"/>
</dbReference>
<sequence>MSIYQHFRPEEKEFIDQVLNWKNLVENTYAPKVTDFLDPREQHILKSVIGQQSGILYALFGGTPDAERKRALMFPDYYESSEEDFQIRLFEIEYPKKFVTLEHPQVLGSLMSLGLKRGKFGDILFEEDRIQFFASQEIEDYISLQLQSIGRASVTLKKQPFSEAVKSAELWKESSVTSSSLRLDTVISAIYNFSRQKSQHFIQQGHVKVNWTQIENLSFECQQSDIISVRGQGRSKIMEIDGKTKKDKWRIIAGRQR</sequence>
<dbReference type="AlphaFoldDB" id="A0A0M0GH46"/>
<dbReference type="Proteomes" id="UP000037109">
    <property type="component" value="Unassembled WGS sequence"/>
</dbReference>
<evidence type="ECO:0000259" key="2">
    <source>
        <dbReference type="SMART" id="SM00363"/>
    </source>
</evidence>
<protein>
    <submittedName>
        <fullName evidence="3">RNA-binding protein S4</fullName>
    </submittedName>
</protein>
<dbReference type="InterPro" id="IPR036986">
    <property type="entry name" value="S4_RNA-bd_sf"/>
</dbReference>
<name>A0A0M0GH46_SPOGL</name>
<dbReference type="InterPro" id="IPR012677">
    <property type="entry name" value="Nucleotide-bd_a/b_plait_sf"/>
</dbReference>
<dbReference type="Gene3D" id="3.10.290.10">
    <property type="entry name" value="RNA-binding S4 domain"/>
    <property type="match status" value="1"/>
</dbReference>
<dbReference type="Gene3D" id="3.30.70.330">
    <property type="match status" value="1"/>
</dbReference>
<proteinExistence type="predicted"/>